<keyword evidence="16" id="KW-1185">Reference proteome</keyword>
<keyword evidence="6" id="KW-0677">Repeat</keyword>
<dbReference type="PIRSF" id="PIRSF038922">
    <property type="entry name" value="SRP72"/>
    <property type="match status" value="1"/>
</dbReference>
<dbReference type="GO" id="GO:0006614">
    <property type="term" value="P:SRP-dependent cotranslational protein targeting to membrane"/>
    <property type="evidence" value="ECO:0007669"/>
    <property type="project" value="UniProtKB-UniRule"/>
</dbReference>
<name>A0AAW1VA58_9CUCU</name>
<proteinExistence type="inferred from homology"/>
<dbReference type="EMBL" id="JARQZJ010000122">
    <property type="protein sequence ID" value="KAK9889217.1"/>
    <property type="molecule type" value="Genomic_DNA"/>
</dbReference>
<comment type="function">
    <text evidence="11">Component of the signal recognition particle (SRP) complex, a ribonucleoprotein complex that mediates the cotranslational targeting of secretory and membrane proteins to the endoplasmic reticulum (ER).</text>
</comment>
<dbReference type="Pfam" id="PF17004">
    <property type="entry name" value="SRP_TPR_like"/>
    <property type="match status" value="1"/>
</dbReference>
<comment type="similarity">
    <text evidence="3 11">Belongs to the SRP72 family.</text>
</comment>
<evidence type="ECO:0000259" key="14">
    <source>
        <dbReference type="Pfam" id="PF08492"/>
    </source>
</evidence>
<reference evidence="15 16" key="1">
    <citation type="submission" date="2023-03" db="EMBL/GenBank/DDBJ databases">
        <title>Genome insight into feeding habits of ladybird beetles.</title>
        <authorList>
            <person name="Li H.-S."/>
            <person name="Huang Y.-H."/>
            <person name="Pang H."/>
        </authorList>
    </citation>
    <scope>NUCLEOTIDE SEQUENCE [LARGE SCALE GENOMIC DNA]</scope>
    <source>
        <strain evidence="15">SYSU_2023b</strain>
        <tissue evidence="15">Whole body</tissue>
    </source>
</reference>
<evidence type="ECO:0000256" key="4">
    <source>
        <dbReference type="ARBA" id="ARBA00018350"/>
    </source>
</evidence>
<keyword evidence="5 11" id="KW-0963">Cytoplasm</keyword>
<feature type="compositionally biased region" description="Basic and acidic residues" evidence="13">
    <location>
        <begin position="573"/>
        <end position="585"/>
    </location>
</feature>
<evidence type="ECO:0000313" key="15">
    <source>
        <dbReference type="EMBL" id="KAK9889217.1"/>
    </source>
</evidence>
<comment type="subcellular location">
    <subcellularLocation>
        <location evidence="2 11">Cytoplasm</location>
    </subcellularLocation>
    <subcellularLocation>
        <location evidence="1">Endoplasmic reticulum</location>
    </subcellularLocation>
</comment>
<dbReference type="InterPro" id="IPR013699">
    <property type="entry name" value="Signal_recog_part_SRP72_RNA-bd"/>
</dbReference>
<protein>
    <recommendedName>
        <fullName evidence="4 11">Signal recognition particle subunit SRP72</fullName>
    </recommendedName>
</protein>
<dbReference type="Proteomes" id="UP001431783">
    <property type="component" value="Unassembled WGS sequence"/>
</dbReference>
<dbReference type="GO" id="GO:0043022">
    <property type="term" value="F:ribosome binding"/>
    <property type="evidence" value="ECO:0007669"/>
    <property type="project" value="TreeGrafter"/>
</dbReference>
<feature type="compositionally biased region" description="Basic residues" evidence="13">
    <location>
        <begin position="552"/>
        <end position="562"/>
    </location>
</feature>
<evidence type="ECO:0000256" key="8">
    <source>
        <dbReference type="ARBA" id="ARBA00022824"/>
    </source>
</evidence>
<evidence type="ECO:0000256" key="13">
    <source>
        <dbReference type="SAM" id="MobiDB-lite"/>
    </source>
</evidence>
<evidence type="ECO:0000256" key="5">
    <source>
        <dbReference type="ARBA" id="ARBA00022490"/>
    </source>
</evidence>
<keyword evidence="8" id="KW-0256">Endoplasmic reticulum</keyword>
<dbReference type="GO" id="GO:0005783">
    <property type="term" value="C:endoplasmic reticulum"/>
    <property type="evidence" value="ECO:0007669"/>
    <property type="project" value="UniProtKB-SubCell"/>
</dbReference>
<feature type="coiled-coil region" evidence="12">
    <location>
        <begin position="189"/>
        <end position="216"/>
    </location>
</feature>
<keyword evidence="7" id="KW-0802">TPR repeat</keyword>
<dbReference type="InterPro" id="IPR026270">
    <property type="entry name" value="SRP72"/>
</dbReference>
<dbReference type="GO" id="GO:0005786">
    <property type="term" value="C:signal recognition particle, endoplasmic reticulum targeting"/>
    <property type="evidence" value="ECO:0007669"/>
    <property type="project" value="UniProtKB-UniRule"/>
</dbReference>
<gene>
    <name evidence="15" type="ORF">WA026_004495</name>
</gene>
<dbReference type="InterPro" id="IPR011990">
    <property type="entry name" value="TPR-like_helical_dom_sf"/>
</dbReference>
<dbReference type="FunFam" id="1.25.40.10:FF:000062">
    <property type="entry name" value="Signal recognition particle subunit SRP72"/>
    <property type="match status" value="1"/>
</dbReference>
<evidence type="ECO:0000256" key="7">
    <source>
        <dbReference type="ARBA" id="ARBA00022803"/>
    </source>
</evidence>
<comment type="caution">
    <text evidence="15">The sequence shown here is derived from an EMBL/GenBank/DDBJ whole genome shotgun (WGS) entry which is preliminary data.</text>
</comment>
<evidence type="ECO:0000256" key="10">
    <source>
        <dbReference type="ARBA" id="ARBA00023274"/>
    </source>
</evidence>
<evidence type="ECO:0000256" key="3">
    <source>
        <dbReference type="ARBA" id="ARBA00007676"/>
    </source>
</evidence>
<dbReference type="PANTHER" id="PTHR14094:SF9">
    <property type="entry name" value="SIGNAL RECOGNITION PARTICLE SUBUNIT SRP72"/>
    <property type="match status" value="1"/>
</dbReference>
<evidence type="ECO:0000256" key="12">
    <source>
        <dbReference type="SAM" id="Coils"/>
    </source>
</evidence>
<keyword evidence="9 11" id="KW-0733">Signal recognition particle</keyword>
<dbReference type="InterPro" id="IPR031545">
    <property type="entry name" value="SRP72_TPR-like"/>
</dbReference>
<evidence type="ECO:0000313" key="16">
    <source>
        <dbReference type="Proteomes" id="UP001431783"/>
    </source>
</evidence>
<dbReference type="InterPro" id="IPR019734">
    <property type="entry name" value="TPR_rpt"/>
</dbReference>
<keyword evidence="12" id="KW-0175">Coiled coil</keyword>
<evidence type="ECO:0000256" key="2">
    <source>
        <dbReference type="ARBA" id="ARBA00004496"/>
    </source>
</evidence>
<dbReference type="SUPFAM" id="SSF48452">
    <property type="entry name" value="TPR-like"/>
    <property type="match status" value="2"/>
</dbReference>
<feature type="region of interest" description="Disordered" evidence="13">
    <location>
        <begin position="525"/>
        <end position="650"/>
    </location>
</feature>
<evidence type="ECO:0000256" key="9">
    <source>
        <dbReference type="ARBA" id="ARBA00023135"/>
    </source>
</evidence>
<feature type="compositionally biased region" description="Basic residues" evidence="13">
    <location>
        <begin position="641"/>
        <end position="650"/>
    </location>
</feature>
<dbReference type="Gene3D" id="1.25.40.10">
    <property type="entry name" value="Tetratricopeptide repeat domain"/>
    <property type="match status" value="2"/>
</dbReference>
<sequence length="650" mass="74620">MAENSLKEKAISQFYAELNKLGQNGEYERALKTANKIIGVAPHDKLAFHCKIVCLIQLNKFEEAIQLLNKKSEYASLLIFEKAYCHYRINQHGEALQVLEKCPDVNEDYRIKELKAQVLYRLEKYNEAYALYKEIVKYSDDDYEDERNTNMSAALLYSKESEVDIDDLRDNTYELCFNKACMLISRELYAEAEKKLKQCEKMCREMLEEDEASEEEIDIELALIRIQLAYVFQKQGRLKEAQQMYSTNLKLKLEDIALTAVASNNTVCINKDQNLFDSKKKMKIALNDALKNKLPSESRKYIALNNAIFTHYINQTEQCEKLCKQLDEHWPDLQLHTTVLRSVSLFKANKIREAIDILEQFKTTNEGHELFIKLAVAQYYLIQGEKLKACKVMENLGANTYKPAIIGALTTIYLALGEEAVALNVFEKSVDWYKKNKVKGDLTHMWRQAAEFHIRNGHAKVAANSLEELLRTNSDDKKILAQLVLALSQFDEKRALALSNDLPSVGELSEGLDLESIQNAQISAISIKKSPSSTKQDSQPGTPSEGLDEPKKKHRKKKKGKLPKNCDLSQPPDPERWLPRYERTGYRKKRDRRAKDVIKGSQGTASGQADQYDFSFKNVDQDAESSPVEPSPRGHSNYQKKQQKKKNKRR</sequence>
<organism evidence="15 16">
    <name type="scientific">Henosepilachna vigintioctopunctata</name>
    <dbReference type="NCBI Taxonomy" id="420089"/>
    <lineage>
        <taxon>Eukaryota</taxon>
        <taxon>Metazoa</taxon>
        <taxon>Ecdysozoa</taxon>
        <taxon>Arthropoda</taxon>
        <taxon>Hexapoda</taxon>
        <taxon>Insecta</taxon>
        <taxon>Pterygota</taxon>
        <taxon>Neoptera</taxon>
        <taxon>Endopterygota</taxon>
        <taxon>Coleoptera</taxon>
        <taxon>Polyphaga</taxon>
        <taxon>Cucujiformia</taxon>
        <taxon>Coccinelloidea</taxon>
        <taxon>Coccinellidae</taxon>
        <taxon>Epilachninae</taxon>
        <taxon>Epilachnini</taxon>
        <taxon>Henosepilachna</taxon>
    </lineage>
</organism>
<feature type="compositionally biased region" description="Low complexity" evidence="13">
    <location>
        <begin position="525"/>
        <end position="535"/>
    </location>
</feature>
<dbReference type="PANTHER" id="PTHR14094">
    <property type="entry name" value="SIGNAL RECOGNITION PARTICLE 72"/>
    <property type="match status" value="1"/>
</dbReference>
<accession>A0AAW1VA58</accession>
<evidence type="ECO:0000256" key="6">
    <source>
        <dbReference type="ARBA" id="ARBA00022737"/>
    </source>
</evidence>
<dbReference type="SMART" id="SM00028">
    <property type="entry name" value="TPR"/>
    <property type="match status" value="4"/>
</dbReference>
<evidence type="ECO:0000256" key="11">
    <source>
        <dbReference type="PIRNR" id="PIRNR038922"/>
    </source>
</evidence>
<evidence type="ECO:0000256" key="1">
    <source>
        <dbReference type="ARBA" id="ARBA00004240"/>
    </source>
</evidence>
<keyword evidence="10 11" id="KW-0687">Ribonucleoprotein</keyword>
<dbReference type="Pfam" id="PF08492">
    <property type="entry name" value="SRP72"/>
    <property type="match status" value="1"/>
</dbReference>
<feature type="domain" description="Signal recognition particle SRP72 subunit RNA-binding" evidence="14">
    <location>
        <begin position="536"/>
        <end position="588"/>
    </location>
</feature>
<dbReference type="GO" id="GO:0008312">
    <property type="term" value="F:7S RNA binding"/>
    <property type="evidence" value="ECO:0007669"/>
    <property type="project" value="InterPro"/>
</dbReference>
<dbReference type="AlphaFoldDB" id="A0AAW1VA58"/>